<evidence type="ECO:0000313" key="3">
    <source>
        <dbReference type="Proteomes" id="UP000050509"/>
    </source>
</evidence>
<reference evidence="2 3" key="1">
    <citation type="submission" date="2015-09" db="EMBL/GenBank/DDBJ databases">
        <title>Draft genome sequence of Kouleothrix aurantiaca JCM 19913.</title>
        <authorList>
            <person name="Hemp J."/>
        </authorList>
    </citation>
    <scope>NUCLEOTIDE SEQUENCE [LARGE SCALE GENOMIC DNA]</scope>
    <source>
        <strain evidence="2 3">COM-B</strain>
    </source>
</reference>
<dbReference type="PANTHER" id="PTHR39338">
    <property type="entry name" value="BLL5662 PROTEIN-RELATED"/>
    <property type="match status" value="1"/>
</dbReference>
<gene>
    <name evidence="2" type="ORF">SE17_21500</name>
</gene>
<protein>
    <recommendedName>
        <fullName evidence="4">CoxE</fullName>
    </recommendedName>
</protein>
<dbReference type="EMBL" id="LJCR01000936">
    <property type="protein sequence ID" value="KPV51386.1"/>
    <property type="molecule type" value="Genomic_DNA"/>
</dbReference>
<accession>A0A0P9HAJ3</accession>
<dbReference type="Proteomes" id="UP000050509">
    <property type="component" value="Unassembled WGS sequence"/>
</dbReference>
<keyword evidence="3" id="KW-1185">Reference proteome</keyword>
<evidence type="ECO:0008006" key="4">
    <source>
        <dbReference type="Google" id="ProtNLM"/>
    </source>
</evidence>
<sequence>MTTRDRAFLHNCVLFTRMLRRAGIPVGFDQVLEFVRALEWIDLREREQVYHTARSLLIRRHEHLRLFDAIFSRFWRRAYAGEGPGQRTMPRAPRHRRANSARTHNAQRRAADILPNHKHRRPAFPLAGLDQLVALDNAARGGHQ</sequence>
<proteinExistence type="predicted"/>
<comment type="caution">
    <text evidence="2">The sequence shown here is derived from an EMBL/GenBank/DDBJ whole genome shotgun (WGS) entry which is preliminary data.</text>
</comment>
<evidence type="ECO:0000256" key="1">
    <source>
        <dbReference type="SAM" id="MobiDB-lite"/>
    </source>
</evidence>
<name>A0A0P9HAJ3_9CHLR</name>
<organism evidence="2 3">
    <name type="scientific">Kouleothrix aurantiaca</name>
    <dbReference type="NCBI Taxonomy" id="186479"/>
    <lineage>
        <taxon>Bacteria</taxon>
        <taxon>Bacillati</taxon>
        <taxon>Chloroflexota</taxon>
        <taxon>Chloroflexia</taxon>
        <taxon>Chloroflexales</taxon>
        <taxon>Roseiflexineae</taxon>
        <taxon>Roseiflexaceae</taxon>
        <taxon>Kouleothrix</taxon>
    </lineage>
</organism>
<evidence type="ECO:0000313" key="2">
    <source>
        <dbReference type="EMBL" id="KPV51386.1"/>
    </source>
</evidence>
<dbReference type="PANTHER" id="PTHR39338:SF6">
    <property type="entry name" value="BLL5662 PROTEIN"/>
    <property type="match status" value="1"/>
</dbReference>
<feature type="region of interest" description="Disordered" evidence="1">
    <location>
        <begin position="82"/>
        <end position="117"/>
    </location>
</feature>
<dbReference type="AlphaFoldDB" id="A0A0P9HAJ3"/>